<comment type="function">
    <text evidence="13">The heterodimer acts as both an ATP-dependent DNA helicase and an ATP-dependent, dual-direction single-stranded exonuclease. Recognizes the chi site generating a DNA molecule suitable for the initiation of homologous recombination. The AddA nuclease domain is required for chi fragment generation; this subunit has the helicase and 3' -&gt; 5' nuclease activities.</text>
</comment>
<dbReference type="SUPFAM" id="SSF52540">
    <property type="entry name" value="P-loop containing nucleoside triphosphate hydrolases"/>
    <property type="match status" value="1"/>
</dbReference>
<keyword evidence="5 13" id="KW-0347">Helicase</keyword>
<proteinExistence type="inferred from homology"/>
<comment type="subunit">
    <text evidence="13">Heterodimer of AddA and AddB/RexB.</text>
</comment>
<dbReference type="InterPro" id="IPR038726">
    <property type="entry name" value="PDDEXK_AddAB-type"/>
</dbReference>
<dbReference type="PANTHER" id="PTHR11070:SF48">
    <property type="entry name" value="ATP-DEPENDENT HELICASE_NUCLEASE SUBUNIT A"/>
    <property type="match status" value="1"/>
</dbReference>
<dbReference type="CDD" id="cd17932">
    <property type="entry name" value="DEXQc_UvrD"/>
    <property type="match status" value="1"/>
</dbReference>
<dbReference type="Pfam" id="PF13361">
    <property type="entry name" value="UvrD_C"/>
    <property type="match status" value="1"/>
</dbReference>
<dbReference type="InterPro" id="IPR011604">
    <property type="entry name" value="PDDEXK-like_dom_sf"/>
</dbReference>
<feature type="domain" description="UvrD-like helicase C-terminal" evidence="16">
    <location>
        <begin position="499"/>
        <end position="797"/>
    </location>
</feature>
<evidence type="ECO:0000256" key="4">
    <source>
        <dbReference type="ARBA" id="ARBA00022801"/>
    </source>
</evidence>
<evidence type="ECO:0000256" key="7">
    <source>
        <dbReference type="ARBA" id="ARBA00022840"/>
    </source>
</evidence>
<evidence type="ECO:0000256" key="8">
    <source>
        <dbReference type="ARBA" id="ARBA00023125"/>
    </source>
</evidence>
<dbReference type="PANTHER" id="PTHR11070">
    <property type="entry name" value="UVRD / RECB / PCRA DNA HELICASE FAMILY MEMBER"/>
    <property type="match status" value="1"/>
</dbReference>
<dbReference type="GO" id="GO:0033202">
    <property type="term" value="C:DNA helicase complex"/>
    <property type="evidence" value="ECO:0007669"/>
    <property type="project" value="TreeGrafter"/>
</dbReference>
<comment type="catalytic activity">
    <reaction evidence="11 13">
        <text>Couples ATP hydrolysis with the unwinding of duplex DNA by translocating in the 3'-5' direction.</text>
        <dbReference type="EC" id="5.6.2.4"/>
    </reaction>
</comment>
<comment type="similarity">
    <text evidence="13">Belongs to the helicase family. AddA subfamily.</text>
</comment>
<comment type="catalytic activity">
    <reaction evidence="12 13">
        <text>ATP + H2O = ADP + phosphate + H(+)</text>
        <dbReference type="Rhea" id="RHEA:13065"/>
        <dbReference type="ChEBI" id="CHEBI:15377"/>
        <dbReference type="ChEBI" id="CHEBI:15378"/>
        <dbReference type="ChEBI" id="CHEBI:30616"/>
        <dbReference type="ChEBI" id="CHEBI:43474"/>
        <dbReference type="ChEBI" id="CHEBI:456216"/>
        <dbReference type="EC" id="5.6.2.4"/>
    </reaction>
</comment>
<dbReference type="Pfam" id="PF00580">
    <property type="entry name" value="UvrD-helicase"/>
    <property type="match status" value="2"/>
</dbReference>
<dbReference type="GO" id="GO:0000724">
    <property type="term" value="P:double-strand break repair via homologous recombination"/>
    <property type="evidence" value="ECO:0007669"/>
    <property type="project" value="UniProtKB-UniRule"/>
</dbReference>
<keyword evidence="7 13" id="KW-0067">ATP-binding</keyword>
<evidence type="ECO:0000256" key="5">
    <source>
        <dbReference type="ARBA" id="ARBA00022806"/>
    </source>
</evidence>
<dbReference type="EC" id="5.6.2.4" evidence="13"/>
<keyword evidence="2 13" id="KW-0547">Nucleotide-binding</keyword>
<dbReference type="RefSeq" id="WP_160185568.1">
    <property type="nucleotide sequence ID" value="NZ_CP096031.1"/>
</dbReference>
<dbReference type="PROSITE" id="PS51217">
    <property type="entry name" value="UVRD_HELICASE_CTER"/>
    <property type="match status" value="1"/>
</dbReference>
<evidence type="ECO:0000256" key="9">
    <source>
        <dbReference type="ARBA" id="ARBA00023204"/>
    </source>
</evidence>
<reference evidence="17" key="2">
    <citation type="submission" date="2023-10" db="EMBL/GenBank/DDBJ databases">
        <authorList>
            <person name="Khurajog B."/>
        </authorList>
    </citation>
    <scope>NUCLEOTIDE SEQUENCE</scope>
    <source>
        <strain evidence="17">BF9</strain>
    </source>
</reference>
<evidence type="ECO:0000256" key="6">
    <source>
        <dbReference type="ARBA" id="ARBA00022839"/>
    </source>
</evidence>
<dbReference type="Gene3D" id="3.40.50.300">
    <property type="entry name" value="P-loop containing nucleotide triphosphate hydrolases"/>
    <property type="match status" value="4"/>
</dbReference>
<evidence type="ECO:0000256" key="10">
    <source>
        <dbReference type="ARBA" id="ARBA00023235"/>
    </source>
</evidence>
<accession>A0AAW8YGG6</accession>
<keyword evidence="4 13" id="KW-0378">Hydrolase</keyword>
<keyword evidence="1 13" id="KW-0540">Nuclease</keyword>
<dbReference type="SUPFAM" id="SSF52980">
    <property type="entry name" value="Restriction endonuclease-like"/>
    <property type="match status" value="1"/>
</dbReference>
<organism evidence="17 18">
    <name type="scientific">Pediococcus acidilactici</name>
    <dbReference type="NCBI Taxonomy" id="1254"/>
    <lineage>
        <taxon>Bacteria</taxon>
        <taxon>Bacillati</taxon>
        <taxon>Bacillota</taxon>
        <taxon>Bacilli</taxon>
        <taxon>Lactobacillales</taxon>
        <taxon>Lactobacillaceae</taxon>
        <taxon>Pediococcus</taxon>
        <taxon>Pediococcus acidilactici group</taxon>
    </lineage>
</organism>
<evidence type="ECO:0000259" key="15">
    <source>
        <dbReference type="PROSITE" id="PS51198"/>
    </source>
</evidence>
<keyword evidence="3 13" id="KW-0227">DNA damage</keyword>
<evidence type="ECO:0000256" key="14">
    <source>
        <dbReference type="PROSITE-ProRule" id="PRU00560"/>
    </source>
</evidence>
<feature type="binding site" evidence="14">
    <location>
        <begin position="25"/>
        <end position="32"/>
    </location>
    <ligand>
        <name>ATP</name>
        <dbReference type="ChEBI" id="CHEBI:30616"/>
    </ligand>
</feature>
<evidence type="ECO:0000256" key="3">
    <source>
        <dbReference type="ARBA" id="ARBA00022763"/>
    </source>
</evidence>
<keyword evidence="10 13" id="KW-0413">Isomerase</keyword>
<dbReference type="EMBL" id="JAWJAV010000002">
    <property type="protein sequence ID" value="MDV2620970.1"/>
    <property type="molecule type" value="Genomic_DNA"/>
</dbReference>
<dbReference type="NCBIfam" id="TIGR02785">
    <property type="entry name" value="addA_Gpos"/>
    <property type="match status" value="1"/>
</dbReference>
<gene>
    <name evidence="13 17" type="primary">addA</name>
    <name evidence="17" type="ORF">R0G89_04395</name>
</gene>
<dbReference type="InterPro" id="IPR014152">
    <property type="entry name" value="AddA"/>
</dbReference>
<name>A0AAW8YGG6_PEDAC</name>
<comment type="caution">
    <text evidence="17">The sequence shown here is derived from an EMBL/GenBank/DDBJ whole genome shotgun (WGS) entry which is preliminary data.</text>
</comment>
<dbReference type="GO" id="GO:0005524">
    <property type="term" value="F:ATP binding"/>
    <property type="evidence" value="ECO:0007669"/>
    <property type="project" value="UniProtKB-UniRule"/>
</dbReference>
<dbReference type="GO" id="GO:0005829">
    <property type="term" value="C:cytosol"/>
    <property type="evidence" value="ECO:0007669"/>
    <property type="project" value="TreeGrafter"/>
</dbReference>
<dbReference type="Gene3D" id="3.90.320.10">
    <property type="match status" value="1"/>
</dbReference>
<dbReference type="EC" id="3.1.-.-" evidence="13"/>
<sequence>MATRTYTPSQQQAIDSSGHNILVSASAGSGKTSVLVERVIQKIINGEDVDRLLVVTFTEAAAAEMKERIRAAIMKKISEVKDADLQNHLSLQLGKLNNANISTLHAFCMAVIRNYYYVIDLDPAFRIMDPTESELLKEQVWADLREELYESDEDGQFARLTRNFSNDRSDAGLQELMLDLFEFANANPDPEAWLTKIANNYEVQTDQVMEMDFVKQILAKIKTQLIQIYQTDLNLTERAINGGESLQKAAANFQAEVAGLKTVIDQFDQPNWDALQQAMVNFKFAQLPRGKKPEVQEFNLEAKPLRNEFKAEFNGLVERYFKLKNDQLIAIFKDARELMLKLIEVQQQFSDRFLQEKLTRRSLDFSDLEHFALQILQNQSEEGQAVRRNFQEKFNEVIVDEYQDINPLQETILTAVAREDPGNMFMVGDVKQSIYAFRMADPSLFISKSRRFKQSGQPDERIILAENFRSMQNVDDFTNLIFNQIMDQAVGEIAYDADAQLKFGAKYYPAEVQNDTEVLLFDDQQNENTADQEPGAIITDKNDGQLQMIAQRIKRLFADQIEVFDRDTQEMRPLKYSDIALLHSTGNNNLNIVDTFKKYGIPIEVSNAQDYFQTTEVSIMMALLKIIDNPYQDIPLAAVLRSPIVGLDENELAFLRISKKNGHYFESVLYFQNEFKIDYQNEFQANLKRKIDQFLDQLQHFRKLSQQCTLVDLLWEIYQETGYLDYVGGMPDGPQRQNNLHALYDRAQSYEESSFKGLFQFVRFVEKMREKNKDLAENPVVTDTEAVKLMTIHSSKGLEFPIVFLIDADHGFNNSDTKGRYVLDRDAGMGITVKDFVHRLEVDTMQKNWIIDVRQRKMLAEELRVLYVALTRAQQKLIITGALKAATPTLEKWAQAADTGELLLPEAERGKAKNFLDWIGMAIMRVPSVTEDYPDVSSRKLDSAAGVEVKLKVVNRADLLAGQRSDTGIEQGPPPTLEKVDVNSDINDAEQIRAILNFKYHDIEATQTTAYQSVSEIKRFFDDPDKLEMDFSAVDRDQKIRPQKRFVTDQLMTPRFMSEVSQPKPTEIGTATHLILQQLDLREPVTEAVIKDKIRELVMNQVLEEAVAKRIRINSILDFFESELGQLMLAHPEQVHREEAFSLLLPAKGLFPNVVGNQDVLIHGIIDAYFELDGRVILLDYKTDFVLPGSPQQGIQKVIDRYQGQVNLYAQALSNILGKPVNEKYLYLLSIGKLVEIQ</sequence>
<comment type="cofactor">
    <cofactor evidence="13">
        <name>Mg(2+)</name>
        <dbReference type="ChEBI" id="CHEBI:18420"/>
    </cofactor>
</comment>
<dbReference type="Pfam" id="PF12705">
    <property type="entry name" value="PDDEXK_1"/>
    <property type="match status" value="1"/>
</dbReference>
<dbReference type="InterPro" id="IPR014016">
    <property type="entry name" value="UvrD-like_ATP-bd"/>
</dbReference>
<dbReference type="Proteomes" id="UP001280897">
    <property type="component" value="Unassembled WGS sequence"/>
</dbReference>
<keyword evidence="8 13" id="KW-0238">DNA-binding</keyword>
<reference evidence="17" key="1">
    <citation type="journal article" date="2023" name="PeerJ">
        <title>Selection and evaluation of lactic acid bacteria from chicken feces in Thailand as potential probiotics.</title>
        <authorList>
            <person name="Khurajog B."/>
            <person name="Disastra Y."/>
            <person name="Lawwyne L.D."/>
            <person name="Sirichokchatchawan W."/>
            <person name="Niyomtham W."/>
            <person name="Yindee J."/>
            <person name="Hampson D.J."/>
            <person name="Prapasarakul N."/>
        </authorList>
    </citation>
    <scope>NUCLEOTIDE SEQUENCE</scope>
    <source>
        <strain evidence="17">BF9</strain>
    </source>
</reference>
<evidence type="ECO:0000256" key="12">
    <source>
        <dbReference type="ARBA" id="ARBA00048988"/>
    </source>
</evidence>
<protein>
    <recommendedName>
        <fullName evidence="13">ATP-dependent helicase/nuclease subunit A</fullName>
        <ecNumber evidence="13">3.1.-.-</ecNumber>
        <ecNumber evidence="13">5.6.2.4</ecNumber>
    </recommendedName>
    <alternativeName>
        <fullName evidence="13">ATP-dependent helicase/nuclease AddA</fullName>
    </alternativeName>
    <alternativeName>
        <fullName evidence="13">DNA 3'-5' helicase AddA</fullName>
    </alternativeName>
</protein>
<evidence type="ECO:0000256" key="11">
    <source>
        <dbReference type="ARBA" id="ARBA00034617"/>
    </source>
</evidence>
<dbReference type="PROSITE" id="PS51198">
    <property type="entry name" value="UVRD_HELICASE_ATP_BIND"/>
    <property type="match status" value="1"/>
</dbReference>
<evidence type="ECO:0000313" key="18">
    <source>
        <dbReference type="Proteomes" id="UP001280897"/>
    </source>
</evidence>
<keyword evidence="9 13" id="KW-0234">DNA repair</keyword>
<dbReference type="GO" id="GO:0008408">
    <property type="term" value="F:3'-5' exonuclease activity"/>
    <property type="evidence" value="ECO:0007669"/>
    <property type="project" value="UniProtKB-UniRule"/>
</dbReference>
<dbReference type="AlphaFoldDB" id="A0AAW8YGG6"/>
<evidence type="ECO:0000256" key="13">
    <source>
        <dbReference type="HAMAP-Rule" id="MF_01451"/>
    </source>
</evidence>
<evidence type="ECO:0000256" key="2">
    <source>
        <dbReference type="ARBA" id="ARBA00022741"/>
    </source>
</evidence>
<dbReference type="InterPro" id="IPR027417">
    <property type="entry name" value="P-loop_NTPase"/>
</dbReference>
<dbReference type="InterPro" id="IPR000212">
    <property type="entry name" value="DNA_helicase_UvrD/REP"/>
</dbReference>
<dbReference type="GO" id="GO:0003690">
    <property type="term" value="F:double-stranded DNA binding"/>
    <property type="evidence" value="ECO:0007669"/>
    <property type="project" value="UniProtKB-UniRule"/>
</dbReference>
<dbReference type="InterPro" id="IPR014017">
    <property type="entry name" value="DNA_helicase_UvrD-like_C"/>
</dbReference>
<feature type="domain" description="UvrD-like helicase ATP-binding" evidence="15">
    <location>
        <begin position="4"/>
        <end position="471"/>
    </location>
</feature>
<evidence type="ECO:0000259" key="16">
    <source>
        <dbReference type="PROSITE" id="PS51217"/>
    </source>
</evidence>
<evidence type="ECO:0000256" key="1">
    <source>
        <dbReference type="ARBA" id="ARBA00022722"/>
    </source>
</evidence>
<dbReference type="InterPro" id="IPR011335">
    <property type="entry name" value="Restrct_endonuc-II-like"/>
</dbReference>
<keyword evidence="6 13" id="KW-0269">Exonuclease</keyword>
<dbReference type="HAMAP" id="MF_01451">
    <property type="entry name" value="AddA"/>
    <property type="match status" value="1"/>
</dbReference>
<evidence type="ECO:0000313" key="17">
    <source>
        <dbReference type="EMBL" id="MDV2620970.1"/>
    </source>
</evidence>
<dbReference type="GO" id="GO:0043138">
    <property type="term" value="F:3'-5' DNA helicase activity"/>
    <property type="evidence" value="ECO:0007669"/>
    <property type="project" value="UniProtKB-UniRule"/>
</dbReference>